<dbReference type="InterPro" id="IPR035761">
    <property type="entry name" value="SPRY1_RyR"/>
</dbReference>
<dbReference type="Pfam" id="PF00622">
    <property type="entry name" value="SPRY"/>
    <property type="match status" value="3"/>
</dbReference>
<dbReference type="InterPro" id="IPR035762">
    <property type="entry name" value="SPRY3_RyR"/>
</dbReference>
<dbReference type="InterPro" id="IPR000699">
    <property type="entry name" value="RIH_dom"/>
</dbReference>
<dbReference type="SUPFAM" id="SSF49899">
    <property type="entry name" value="Concanavalin A-like lectins/glucanases"/>
    <property type="match status" value="2"/>
</dbReference>
<dbReference type="InterPro" id="IPR036300">
    <property type="entry name" value="MIR_dom_sf"/>
</dbReference>
<proteinExistence type="predicted"/>
<comment type="subcellular location">
    <subcellularLocation>
        <location evidence="1">Sarcoplasmic reticulum membrane</location>
        <topology evidence="1">Multi-pass membrane protein</topology>
    </subcellularLocation>
</comment>
<dbReference type="FunFam" id="1.25.10.30:FF:000002">
    <property type="entry name" value="ryanodine receptor isoform X2"/>
    <property type="match status" value="1"/>
</dbReference>
<evidence type="ECO:0000259" key="8">
    <source>
        <dbReference type="PROSITE" id="PS50188"/>
    </source>
</evidence>
<dbReference type="Gene3D" id="2.60.120.920">
    <property type="match status" value="3"/>
</dbReference>
<evidence type="ECO:0000259" key="9">
    <source>
        <dbReference type="PROSITE" id="PS50919"/>
    </source>
</evidence>
<dbReference type="PROSITE" id="PS50188">
    <property type="entry name" value="B302_SPRY"/>
    <property type="match status" value="3"/>
</dbReference>
<keyword evidence="4" id="KW-0677">Repeat</keyword>
<keyword evidence="10" id="KW-0675">Receptor</keyword>
<dbReference type="CDD" id="cd12879">
    <property type="entry name" value="SPRY3_RyR"/>
    <property type="match status" value="1"/>
</dbReference>
<dbReference type="FunFam" id="2.60.120.920:FF:000069">
    <property type="entry name" value="Ryanodine receptor 44F"/>
    <property type="match status" value="1"/>
</dbReference>
<dbReference type="Pfam" id="PF21119">
    <property type="entry name" value="RYDR_Jsol"/>
    <property type="match status" value="1"/>
</dbReference>
<dbReference type="Pfam" id="PF02026">
    <property type="entry name" value="RyR"/>
    <property type="match status" value="2"/>
</dbReference>
<dbReference type="InterPro" id="IPR013320">
    <property type="entry name" value="ConA-like_dom_sf"/>
</dbReference>
<feature type="region of interest" description="Disordered" evidence="7">
    <location>
        <begin position="1413"/>
        <end position="1462"/>
    </location>
</feature>
<dbReference type="OrthoDB" id="300855at2759"/>
<dbReference type="InterPro" id="IPR016093">
    <property type="entry name" value="MIR_motif"/>
</dbReference>
<dbReference type="GO" id="GO:0005219">
    <property type="term" value="F:ryanodine-sensitive calcium-release channel activity"/>
    <property type="evidence" value="ECO:0007669"/>
    <property type="project" value="InterPro"/>
</dbReference>
<dbReference type="FunFam" id="1.10.490.160:FF:000003">
    <property type="entry name" value="Ryanodine receptor, isoform E"/>
    <property type="match status" value="1"/>
</dbReference>
<dbReference type="InterPro" id="IPR015925">
    <property type="entry name" value="Ryanodine_IP3_receptor"/>
</dbReference>
<keyword evidence="2" id="KW-0813">Transport</keyword>
<dbReference type="SMART" id="SM00472">
    <property type="entry name" value="MIR"/>
    <property type="match status" value="4"/>
</dbReference>
<evidence type="ECO:0000256" key="3">
    <source>
        <dbReference type="ARBA" id="ARBA00022673"/>
    </source>
</evidence>
<keyword evidence="3" id="KW-0407">Ion channel</keyword>
<feature type="domain" description="MIR" evidence="9">
    <location>
        <begin position="94"/>
        <end position="148"/>
    </location>
</feature>
<dbReference type="EMBL" id="GDHF01019799">
    <property type="protein sequence ID" value="JAI32515.1"/>
    <property type="molecule type" value="Transcribed_RNA"/>
</dbReference>
<evidence type="ECO:0000256" key="6">
    <source>
        <dbReference type="ARBA" id="ARBA00022951"/>
    </source>
</evidence>
<dbReference type="GO" id="GO:0034704">
    <property type="term" value="C:calcium channel complex"/>
    <property type="evidence" value="ECO:0007669"/>
    <property type="project" value="TreeGrafter"/>
</dbReference>
<keyword evidence="3" id="KW-0107">Calcium channel</keyword>
<dbReference type="GO" id="GO:0006941">
    <property type="term" value="P:striated muscle contraction"/>
    <property type="evidence" value="ECO:0007669"/>
    <property type="project" value="TreeGrafter"/>
</dbReference>
<dbReference type="InterPro" id="IPR014821">
    <property type="entry name" value="Ins145_P3_rcpt"/>
</dbReference>
<evidence type="ECO:0000313" key="10">
    <source>
        <dbReference type="EMBL" id="JAI32515.1"/>
    </source>
</evidence>
<sequence>MAEAEGGSEQDDVSFLRTEDMVCLSCTATGERVCLAAEGFGNRHCFLENIADKNIPPDLSQCVFVIEQALSVRALQELVTASGSETGKGTGSGHRTLLYGNAILLRHHNSDMYLACLSTSSSNDKLSFDVGLQEHSQGEACWWTVHPASKQRSEGEKVRVGDDLILVSVATERYLHTTKENEQSIVNASFHVTHWSVQPYGTGISRVKYVGYVFGGDVLRFFHGGDECLTIPSTWGREAGQNIVVYEGGSVMSQARSLWRLELARTKWTGGFINWYHPMRIRHITTGRYLGVNENNELVLVKKEEASIASTTFCLRQEKDDEKKVLEDKDLEVIGVPIIKYGDTTVIVQHCESSLWLSYKSYETKKKGVGKVEEKQAILHEEGKMDDCLDFSRSQEEESKTARVIRKCSSLFTQFINALETLQSNRRHSIFFQKVNLNEMVMCLEDLINYFSQPEDDMEHEEKQNRFRALRNRQDLFQEEGVLNLILEAIDKINVITSQGFLASFLAGDETGQSWDLISTYLYQLLAAIIKGNHTNCAQFANSNRLNWLFSRLGSQASSEGSGMLDVLHCVLIDSPEALNMMRDEHIKVIISLLEKHGRDPKVLDVLCSLCVGNGVAVRSSQNNICDFLLPGKNLLLQTQLVDHVASIRPNIFVGQVDGSAMYQKWYFEVTMDHIEQTTHMIPHLRIGWANTSGYVPYPGGGKKWGGNGVGDDLYSFGFDGAHLWTGGRRTLVVNDLPHEPYIRKGDVIGVTIDLSIPIITFSFNGSKVRGCFKEFNLDGMFFPVMSCSSKLSCRFLFGGDHGRLKYTPPLGFSPLVQCLMPHQNLSLDPCFYFGNLNKNVLAGPWLIEDDTAFVPNPVDTSGVALPSSVDHIKEKLAENIHEMWALNKIEAGWSWGEHRDDYQRIHPCLTHFEKLPLPERRYDSQLAVQTLKTIIALGYYITMDKPPARIRPIRLPNEIFMQANGYKPAPLDLSAVTLSPKLEELVDQLAENTHNLWARERIQQGWTYGLNENSENHRSPHLVPYSKVDEAIKKANRDTASETVRTLLVYGYILDPPTGEGNEGLLAEAQRLKFAAFRTYRVEKNYAVTSGKWYFEFEVLTAGPMRVGWARADCHPGTMLGSDDSSWAFDGHNEEKIAGGTCESFGKQCGHGDIVGVFLDLADHTISFSLNGELLMDALGGETTFAEVSAEGVGFVPACTLGVGQKARLIYGQDVDSLKFFTTCGLQEGYEPFCVNMRRPVTHWYTKDQPIFENTEEMPDCRIDVTRIPGGADTPPHLKISHNTFETMEKANWEFLRLSLPVTCMSQFITELEKTRRWEEIKIRQYQLQREAQDLAIQQQQQAAANVDHMLKGGFTMSDIKGLHQNFHDAVESEEQLARSPARPPRRSSLTRNITFESDVTTDMRGSTAFDMVNGINGLNGTDEGIDDKKKRGRSPFKFFSKKSRDQSRDKTGSTFQETSLERRNTVAHGRNVVNAQLSTKTPTLRLNNADIPISPMQQGPKQLTSTTLGQPTIESSGNELFDTECLKLINEYFYGVRIFPGQDPTHVYVGWVTTQYHLHSKEFNKSKVRCGSVVIEDEYEVIIDRIDRQSCYVVRADELFNEVTQDSSGKGASQGMFIGCFVDTSTGIIRFTCEGKETAHRWMMEPDTKLFPAIFVEATSKEILQIELGRTSTTLPLSAAVLPTSDKHINPQSPPRLKVQCLRPHQWARVPNTALQVHALKLSDIRGWSMLCEDPVSMLALHIPEEDRCIDILELIEMDKLLSFHAHTLTLYAALCYQSNYRAAHALCQHVDQKQLLYAIRSEYMSGPLRQGFYDLLIALHLESHATTMEVCKNEYITPLGTELKELYSDDEMCHSLRSLITESVRPQMRMTDITPPVYSHTSSLPSVSSEPIPNIDQLYSPKFPLEVVREFVMEALKEAVEVNQVHNRDPIGWTNENLFLPLLKLTDRLLLVGVLTDVDVQKLLIMIDPETWDITFEKDGKDEHRKGLLTMKMAEGAKLQMCYLLHHLYDIQLRHRVESIISFSHDFVGDLQGDQLRRYIEIKQSDLPSAVAAKKTKEFRCPPREQMNQILCFKNLESDDQENCTCGLDLRSRLYDFHDSLMKKVSLNALQEPDEVDCNAIEEVKTGPITKIYNFINAVKELEEGPKEIEEPEKKTPEEVFRKVLIKTIVSWAEESQIENPKLVREMFSLLVRQYDTVGELVRALGKTYVINNRAREDVAEMWVGLSQIRALLPVQMSQEEEELMRKRLWKLVNNATFFQHPDLIRILRIHENVMAVMMNTLGRRAQAQSDAPPQTEGVEGAPPKEKDTSHEMVVGCCRFLCYFCRTGRQNQKAMFDHFDFLLDNANILLARPSLRGSTPLDVAYSSLMENTELALALREHYLEKIAVYLSRCGLQSNSELVEKGYPDLGWDPVEGERYLDFLRYCVWVNGESVEENANLVIRLLIRRPECLGPALRGEGEGLFRAIVEANRMSERISDRCNMQNEAEGTIAGLNFTHPLPEGDEDEDYIDTGAAILNFYCTLVDLLGRCAPDASVIEQGKNESLRARAILRSLVPLEDLQGVLSLKFTLTQTPPGEERPKSDMPSGLLPNNKQSIVLFLERVYGIETQDLFYRLLEDAFLPDLRTATILDKSDGSESDMALSMNRYIGNSILPLLIKHSKFYNEAENYASLLDATLHTVYRLSKNRMLTKGQREAVSDFLVALTSQMQPAMLLKLLRKLTVDVSKLSEYTTVALRVRCPLIDIICYQFLQKARHSSGLE</sequence>
<organism evidence="10">
    <name type="scientific">Bactrocera latifrons</name>
    <name type="common">Malaysian fruit fly</name>
    <name type="synonym">Chaetodacus latifrons</name>
    <dbReference type="NCBI Taxonomy" id="174628"/>
    <lineage>
        <taxon>Eukaryota</taxon>
        <taxon>Metazoa</taxon>
        <taxon>Ecdysozoa</taxon>
        <taxon>Arthropoda</taxon>
        <taxon>Hexapoda</taxon>
        <taxon>Insecta</taxon>
        <taxon>Pterygota</taxon>
        <taxon>Neoptera</taxon>
        <taxon>Endopterygota</taxon>
        <taxon>Diptera</taxon>
        <taxon>Brachycera</taxon>
        <taxon>Muscomorpha</taxon>
        <taxon>Tephritoidea</taxon>
        <taxon>Tephritidae</taxon>
        <taxon>Bactrocera</taxon>
        <taxon>Bactrocera</taxon>
    </lineage>
</organism>
<dbReference type="InterPro" id="IPR043136">
    <property type="entry name" value="B30.2/SPRY_sf"/>
</dbReference>
<dbReference type="CDD" id="cd12878">
    <property type="entry name" value="SPRY2_RyR"/>
    <property type="match status" value="1"/>
</dbReference>
<dbReference type="InterPro" id="IPR001870">
    <property type="entry name" value="B30.2/SPRY"/>
</dbReference>
<name>A0A0K8V1N1_BACLA</name>
<keyword evidence="5" id="KW-0106">Calcium</keyword>
<dbReference type="GO" id="GO:0042383">
    <property type="term" value="C:sarcolemma"/>
    <property type="evidence" value="ECO:0007669"/>
    <property type="project" value="TreeGrafter"/>
</dbReference>
<reference evidence="10" key="1">
    <citation type="submission" date="2015-06" db="EMBL/GenBank/DDBJ databases">
        <authorList>
            <person name="Hoefler B.C."/>
            <person name="Straight P.D."/>
        </authorList>
    </citation>
    <scope>NUCLEOTIDE SEQUENCE</scope>
</reference>
<dbReference type="PRINTS" id="PR00795">
    <property type="entry name" value="RYANODINER"/>
</dbReference>
<dbReference type="FunFam" id="2.80.10.50:FF:000022">
    <property type="entry name" value="Ryanodine receptor, isoform E"/>
    <property type="match status" value="1"/>
</dbReference>
<dbReference type="InterPro" id="IPR013333">
    <property type="entry name" value="Ryan_recept"/>
</dbReference>
<feature type="domain" description="B30.2/SPRY" evidence="8">
    <location>
        <begin position="1032"/>
        <end position="1217"/>
    </location>
</feature>
<dbReference type="GO" id="GO:0033017">
    <property type="term" value="C:sarcoplasmic reticulum membrane"/>
    <property type="evidence" value="ECO:0007669"/>
    <property type="project" value="UniProtKB-SubCell"/>
</dbReference>
<dbReference type="GO" id="GO:0030018">
    <property type="term" value="C:Z disc"/>
    <property type="evidence" value="ECO:0007669"/>
    <property type="project" value="TreeGrafter"/>
</dbReference>
<dbReference type="Gene3D" id="1.10.490.160">
    <property type="match status" value="1"/>
</dbReference>
<dbReference type="FunFam" id="2.60.120.920:FF:000003">
    <property type="entry name" value="ryanodine receptor isoform X2"/>
    <property type="match status" value="1"/>
</dbReference>
<dbReference type="Pfam" id="PF08709">
    <property type="entry name" value="Ins145_P3_rec"/>
    <property type="match status" value="1"/>
</dbReference>
<evidence type="ECO:0000256" key="7">
    <source>
        <dbReference type="SAM" id="MobiDB-lite"/>
    </source>
</evidence>
<feature type="domain" description="B30.2/SPRY" evidence="8">
    <location>
        <begin position="1454"/>
        <end position="1675"/>
    </location>
</feature>
<dbReference type="InterPro" id="IPR003877">
    <property type="entry name" value="SPRY_dom"/>
</dbReference>
<keyword evidence="6" id="KW-0703">Sarcoplasmic reticulum</keyword>
<dbReference type="PANTHER" id="PTHR46399:SF8">
    <property type="entry name" value="B30.2_SPRY DOMAIN-CONTAINING PROTEIN"/>
    <property type="match status" value="1"/>
</dbReference>
<dbReference type="SMART" id="SM00449">
    <property type="entry name" value="SPRY"/>
    <property type="match status" value="3"/>
</dbReference>
<dbReference type="InterPro" id="IPR035764">
    <property type="entry name" value="SPRY2_RyR"/>
</dbReference>
<dbReference type="SUPFAM" id="SSF82109">
    <property type="entry name" value="MIR domain"/>
    <property type="match status" value="2"/>
</dbReference>
<dbReference type="Gene3D" id="2.80.10.50">
    <property type="match status" value="2"/>
</dbReference>
<dbReference type="Pfam" id="PF01365">
    <property type="entry name" value="RYDR_ITPR"/>
    <property type="match status" value="2"/>
</dbReference>
<dbReference type="PROSITE" id="PS50919">
    <property type="entry name" value="MIR"/>
    <property type="match status" value="1"/>
</dbReference>
<keyword evidence="2" id="KW-0109">Calcium transport</keyword>
<dbReference type="FunFam" id="2.60.120.920:FF:000002">
    <property type="entry name" value="ryanodine receptor isoform X2"/>
    <property type="match status" value="1"/>
</dbReference>
<dbReference type="Pfam" id="PF02815">
    <property type="entry name" value="MIR"/>
    <property type="match status" value="1"/>
</dbReference>
<dbReference type="PANTHER" id="PTHR46399">
    <property type="entry name" value="B30.2/SPRY DOMAIN-CONTAINING PROTEIN"/>
    <property type="match status" value="1"/>
</dbReference>
<dbReference type="Gene3D" id="1.25.10.30">
    <property type="entry name" value="IP3 receptor type 1 binding core, RIH domain"/>
    <property type="match status" value="1"/>
</dbReference>
<evidence type="ECO:0000256" key="5">
    <source>
        <dbReference type="ARBA" id="ARBA00022837"/>
    </source>
</evidence>
<protein>
    <submittedName>
        <fullName evidence="10">Ryanodine receptor 44F</fullName>
    </submittedName>
</protein>
<dbReference type="GO" id="GO:0014808">
    <property type="term" value="P:release of sequestered calcium ion into cytosol by sarcoplasmic reticulum"/>
    <property type="evidence" value="ECO:0007669"/>
    <property type="project" value="TreeGrafter"/>
</dbReference>
<accession>A0A0K8V1N1</accession>
<gene>
    <name evidence="10" type="primary">Rya-r44F_8</name>
    <name evidence="10" type="ORF">c2_g2_i11</name>
</gene>
<dbReference type="CDD" id="cd12877">
    <property type="entry name" value="SPRY1_RyR"/>
    <property type="match status" value="1"/>
</dbReference>
<dbReference type="GO" id="GO:0005790">
    <property type="term" value="C:smooth endoplasmic reticulum"/>
    <property type="evidence" value="ECO:0007669"/>
    <property type="project" value="TreeGrafter"/>
</dbReference>
<feature type="domain" description="B30.2/SPRY" evidence="8">
    <location>
        <begin position="577"/>
        <end position="803"/>
    </location>
</feature>
<feature type="region of interest" description="Disordered" evidence="7">
    <location>
        <begin position="2288"/>
        <end position="2311"/>
    </location>
</feature>
<keyword evidence="2" id="KW-0406">Ion transport</keyword>
<feature type="compositionally biased region" description="Basic and acidic residues" evidence="7">
    <location>
        <begin position="1444"/>
        <end position="1453"/>
    </location>
</feature>
<dbReference type="FunFam" id="2.80.10.50:FF:000021">
    <property type="entry name" value="Ryanodine receptor, isoform F"/>
    <property type="match status" value="1"/>
</dbReference>
<dbReference type="InterPro" id="IPR048581">
    <property type="entry name" value="RYDR_Jsol"/>
</dbReference>
<evidence type="ECO:0000256" key="1">
    <source>
        <dbReference type="ARBA" id="ARBA00004326"/>
    </source>
</evidence>
<dbReference type="InterPro" id="IPR003032">
    <property type="entry name" value="Ryanodine_rcpt"/>
</dbReference>
<dbReference type="InterPro" id="IPR035910">
    <property type="entry name" value="RyR/IP3R_RIH_dom_sf"/>
</dbReference>
<evidence type="ECO:0000256" key="4">
    <source>
        <dbReference type="ARBA" id="ARBA00022737"/>
    </source>
</evidence>
<dbReference type="CDD" id="cd23278">
    <property type="entry name" value="beta-trefoil_MIR_RyR"/>
    <property type="match status" value="1"/>
</dbReference>
<dbReference type="SUPFAM" id="SSF100909">
    <property type="entry name" value="IP3 receptor type 1 binding core, domain 2"/>
    <property type="match status" value="1"/>
</dbReference>
<evidence type="ECO:0000256" key="2">
    <source>
        <dbReference type="ARBA" id="ARBA00022568"/>
    </source>
</evidence>
<feature type="region of interest" description="Disordered" evidence="7">
    <location>
        <begin position="1376"/>
        <end position="1399"/>
    </location>
</feature>
<dbReference type="Gene3D" id="6.20.350.10">
    <property type="match status" value="1"/>
</dbReference>